<name>A0A9N8HBS5_9STRA</name>
<proteinExistence type="predicted"/>
<sequence>MWKSLIKKKHAFVHLVTAQKKLKTLADTMVKPAPTAAAQVRLVTPNKPTPSEAERMAEKIYASAEKKERRKRLEVFVKTVSTATIACLVMKPIDQYNGQPWYFKVEHVAPCLKLWTNSYPDESITINEAFKKLAICHTVDVNDPSRNKQSIENYEDKQGKGRTNYFFSMWTTFTIPVENFSSVSEESLWIVEQAEAIANKVLEVIGHEAFKYLFKKETDDAPGLVRAMYDPKLKTNFPIFAKSAIVKVTQLTPDESLTDLVPTETDRDIHSELLFCMCYQTL</sequence>
<organism evidence="1 2">
    <name type="scientific">Seminavis robusta</name>
    <dbReference type="NCBI Taxonomy" id="568900"/>
    <lineage>
        <taxon>Eukaryota</taxon>
        <taxon>Sar</taxon>
        <taxon>Stramenopiles</taxon>
        <taxon>Ochrophyta</taxon>
        <taxon>Bacillariophyta</taxon>
        <taxon>Bacillariophyceae</taxon>
        <taxon>Bacillariophycidae</taxon>
        <taxon>Naviculales</taxon>
        <taxon>Naviculaceae</taxon>
        <taxon>Seminavis</taxon>
    </lineage>
</organism>
<reference evidence="1" key="1">
    <citation type="submission" date="2020-06" db="EMBL/GenBank/DDBJ databases">
        <authorList>
            <consortium name="Plant Systems Biology data submission"/>
        </authorList>
    </citation>
    <scope>NUCLEOTIDE SEQUENCE</scope>
    <source>
        <strain evidence="1">D6</strain>
    </source>
</reference>
<protein>
    <submittedName>
        <fullName evidence="1">Uncharacterized protein</fullName>
    </submittedName>
</protein>
<dbReference type="Proteomes" id="UP001153069">
    <property type="component" value="Unassembled WGS sequence"/>
</dbReference>
<gene>
    <name evidence="1" type="ORF">SEMRO_290_G109230.1</name>
</gene>
<comment type="caution">
    <text evidence="1">The sequence shown here is derived from an EMBL/GenBank/DDBJ whole genome shotgun (WGS) entry which is preliminary data.</text>
</comment>
<dbReference type="AlphaFoldDB" id="A0A9N8HBS5"/>
<dbReference type="EMBL" id="CAICTM010000289">
    <property type="protein sequence ID" value="CAB9507042.1"/>
    <property type="molecule type" value="Genomic_DNA"/>
</dbReference>
<evidence type="ECO:0000313" key="1">
    <source>
        <dbReference type="EMBL" id="CAB9507042.1"/>
    </source>
</evidence>
<keyword evidence="2" id="KW-1185">Reference proteome</keyword>
<accession>A0A9N8HBS5</accession>
<evidence type="ECO:0000313" key="2">
    <source>
        <dbReference type="Proteomes" id="UP001153069"/>
    </source>
</evidence>